<keyword evidence="3" id="KW-1185">Reference proteome</keyword>
<feature type="compositionally biased region" description="Polar residues" evidence="1">
    <location>
        <begin position="93"/>
        <end position="106"/>
    </location>
</feature>
<gene>
    <name evidence="2" type="ORF">BEMITA_LOCUS3761</name>
</gene>
<feature type="compositionally biased region" description="Polar residues" evidence="1">
    <location>
        <begin position="870"/>
        <end position="881"/>
    </location>
</feature>
<evidence type="ECO:0000256" key="1">
    <source>
        <dbReference type="SAM" id="MobiDB-lite"/>
    </source>
</evidence>
<name>A0A9P0A4M2_BEMTA</name>
<feature type="compositionally biased region" description="Polar residues" evidence="1">
    <location>
        <begin position="612"/>
        <end position="623"/>
    </location>
</feature>
<feature type="compositionally biased region" description="Polar residues" evidence="1">
    <location>
        <begin position="510"/>
        <end position="533"/>
    </location>
</feature>
<feature type="region of interest" description="Disordered" evidence="1">
    <location>
        <begin position="584"/>
        <end position="624"/>
    </location>
</feature>
<feature type="region of interest" description="Disordered" evidence="1">
    <location>
        <begin position="736"/>
        <end position="762"/>
    </location>
</feature>
<feature type="compositionally biased region" description="Polar residues" evidence="1">
    <location>
        <begin position="947"/>
        <end position="959"/>
    </location>
</feature>
<accession>A0A9P0A4M2</accession>
<feature type="compositionally biased region" description="Polar residues" evidence="1">
    <location>
        <begin position="208"/>
        <end position="224"/>
    </location>
</feature>
<evidence type="ECO:0000313" key="2">
    <source>
        <dbReference type="EMBL" id="CAH0384435.1"/>
    </source>
</evidence>
<evidence type="ECO:0000313" key="3">
    <source>
        <dbReference type="Proteomes" id="UP001152759"/>
    </source>
</evidence>
<feature type="compositionally biased region" description="Basic residues" evidence="1">
    <location>
        <begin position="354"/>
        <end position="363"/>
    </location>
</feature>
<feature type="compositionally biased region" description="Polar residues" evidence="1">
    <location>
        <begin position="364"/>
        <end position="393"/>
    </location>
</feature>
<protein>
    <submittedName>
        <fullName evidence="2">Uncharacterized protein</fullName>
    </submittedName>
</protein>
<dbReference type="Proteomes" id="UP001152759">
    <property type="component" value="Chromosome 2"/>
</dbReference>
<proteinExistence type="predicted"/>
<feature type="region of interest" description="Disordered" evidence="1">
    <location>
        <begin position="855"/>
        <end position="1041"/>
    </location>
</feature>
<organism evidence="2 3">
    <name type="scientific">Bemisia tabaci</name>
    <name type="common">Sweetpotato whitefly</name>
    <name type="synonym">Aleurodes tabaci</name>
    <dbReference type="NCBI Taxonomy" id="7038"/>
    <lineage>
        <taxon>Eukaryota</taxon>
        <taxon>Metazoa</taxon>
        <taxon>Ecdysozoa</taxon>
        <taxon>Arthropoda</taxon>
        <taxon>Hexapoda</taxon>
        <taxon>Insecta</taxon>
        <taxon>Pterygota</taxon>
        <taxon>Neoptera</taxon>
        <taxon>Paraneoptera</taxon>
        <taxon>Hemiptera</taxon>
        <taxon>Sternorrhyncha</taxon>
        <taxon>Aleyrodoidea</taxon>
        <taxon>Aleyrodidae</taxon>
        <taxon>Aleyrodinae</taxon>
        <taxon>Bemisia</taxon>
    </lineage>
</organism>
<feature type="compositionally biased region" description="Polar residues" evidence="1">
    <location>
        <begin position="917"/>
        <end position="939"/>
    </location>
</feature>
<feature type="compositionally biased region" description="Polar residues" evidence="1">
    <location>
        <begin position="115"/>
        <end position="127"/>
    </location>
</feature>
<sequence>MSENSTPQPLTPFLKETSSLYQDIPAGWPSTQEEDTMDRMLKENGLPMTPVLQDDSFSSPKSLEDGSYLNEIFERKSPLGLSNKRQFRRPAQSKGNARSSRTSAAFQTVEGISDSDLSTNSTVSNPRPKSFYVKTRSKSVAINATLGDEGMSESASDSSVSSAACPSNEIETFGLRHSSKTRSKSFHPKTGGKAFPINATLGDEELSDSSLTQSSAVKTETQPKVSFHPKKKTNTKQHECSIGEESMSDVTMTPSSTDKIKAQPKPSFHPMKKTNTQQYECSLGEESMSDVTITPSSSDKSKKRPESSFHPMKRTNTQQYECSLGEEDVSLGEGETVLTAVSPTAEEKREKRVSPRRNLKRKSTSPVQEPSIENSFSSYPSQSLPQKSGTPNSSKKKRTEKMEKESSVQQNISNMHASEALSPKTVDNSKTHSKSSAHPKRRSNSQQHNCSLGEEGMSDVSFAQLSLDCSTRHAVSSFHPKKKTKALQVECTLGDETNDETDGSINELSISERSTRSSQKNVSVNSPRFSSRKSPVITVASDKSPKNRNSFCDESSAVTSRESAICSNADCTFIKNNSNFEEQIQNSKNLSKQSSQKDVNSPRSSPRNSSVKTVVNDQIPENDNSIHDVISADSVAEVAVNTSTNRTFTKADNSICRNQPVKNHGTSLEYETSLDYTAATPYKGEESEDECSIFDNSITYVASGLKAAASFNTSLINGSLSSYSVSKLNRQTCPNESFVEEKRTSHLNSSGKTKKRVSNCTSHRTDCGTEAEDYSTLADFSMFASNDMEDASYESHSDVSRRDMQSVVEEPMRLHITEDALACSSNSLAPEISIKNASLSDRSIILSGNVTDNSKKLRRSLRSSKNLSRTEQGPSVANESGLSEEASMKKSESRNVSSSAGFLTGDGDIEDSAGTVYDSTQWSNNGSKCSNPAPSFNETNDGHTSLHNELNGSAYSDVSHNSEKRRRSQRSSKNVSETDSKPAITNEAKLSKEASIKTSESRNEGSVAGFTAGNEDIKDGAESVEDSAQWSNDDSRYFDHPNPALPFNECNDEHVSLHDGSYESANSANFNSINATAGPQHGPSRISIGTNMNDFFAKPLHPVNKRLERFSSTSLTKSNDSISLLSKCMQKQKKTSPKNNKASCGRTLRDRDDGFPKYAAPKLARPAYWVTNRLYSFLEEKLYPEHGIYSKRVAEKFIQFLQEKCKKLMKTSDTELEDKIISEIQDIMVKLRITNSDFMFHYFCQEFLPDEISNKIVPSLLPYSESCSRPNYDFANLFTKFF</sequence>
<feature type="region of interest" description="Disordered" evidence="1">
    <location>
        <begin position="79"/>
        <end position="455"/>
    </location>
</feature>
<feature type="compositionally biased region" description="Basic residues" evidence="1">
    <location>
        <begin position="431"/>
        <end position="443"/>
    </location>
</feature>
<reference evidence="2" key="1">
    <citation type="submission" date="2021-12" db="EMBL/GenBank/DDBJ databases">
        <authorList>
            <person name="King R."/>
        </authorList>
    </citation>
    <scope>NUCLEOTIDE SEQUENCE</scope>
</reference>
<feature type="compositionally biased region" description="Polar residues" evidence="1">
    <location>
        <begin position="289"/>
        <end position="298"/>
    </location>
</feature>
<dbReference type="EMBL" id="OU963863">
    <property type="protein sequence ID" value="CAH0384435.1"/>
    <property type="molecule type" value="Genomic_DNA"/>
</dbReference>
<feature type="compositionally biased region" description="Low complexity" evidence="1">
    <location>
        <begin position="584"/>
        <end position="611"/>
    </location>
</feature>
<feature type="compositionally biased region" description="Basic and acidic residues" evidence="1">
    <location>
        <begin position="989"/>
        <end position="1003"/>
    </location>
</feature>
<feature type="compositionally biased region" description="Polar residues" evidence="1">
    <location>
        <begin position="248"/>
        <end position="257"/>
    </location>
</feature>
<feature type="compositionally biased region" description="Basic residues" evidence="1">
    <location>
        <begin position="177"/>
        <end position="187"/>
    </location>
</feature>
<feature type="compositionally biased region" description="Polar residues" evidence="1">
    <location>
        <begin position="407"/>
        <end position="416"/>
    </location>
</feature>
<feature type="compositionally biased region" description="Low complexity" evidence="1">
    <location>
        <begin position="152"/>
        <end position="167"/>
    </location>
</feature>
<feature type="region of interest" description="Disordered" evidence="1">
    <location>
        <begin position="510"/>
        <end position="534"/>
    </location>
</feature>